<dbReference type="Proteomes" id="UP001345013">
    <property type="component" value="Unassembled WGS sequence"/>
</dbReference>
<dbReference type="Gene3D" id="3.40.50.1820">
    <property type="entry name" value="alpha/beta hydrolase"/>
    <property type="match status" value="1"/>
</dbReference>
<reference evidence="3 4" key="1">
    <citation type="submission" date="2023-08" db="EMBL/GenBank/DDBJ databases">
        <title>Black Yeasts Isolated from many extreme environments.</title>
        <authorList>
            <person name="Coleine C."/>
            <person name="Stajich J.E."/>
            <person name="Selbmann L."/>
        </authorList>
    </citation>
    <scope>NUCLEOTIDE SEQUENCE [LARGE SCALE GENOMIC DNA]</scope>
    <source>
        <strain evidence="3 4">CCFEE 5885</strain>
    </source>
</reference>
<accession>A0ABR0JXU7</accession>
<feature type="compositionally biased region" description="Basic and acidic residues" evidence="1">
    <location>
        <begin position="275"/>
        <end position="287"/>
    </location>
</feature>
<feature type="region of interest" description="Disordered" evidence="1">
    <location>
        <begin position="393"/>
        <end position="433"/>
    </location>
</feature>
<evidence type="ECO:0000259" key="2">
    <source>
        <dbReference type="Pfam" id="PF12697"/>
    </source>
</evidence>
<dbReference type="InterPro" id="IPR000073">
    <property type="entry name" value="AB_hydrolase_1"/>
</dbReference>
<comment type="caution">
    <text evidence="3">The sequence shown here is derived from an EMBL/GenBank/DDBJ whole genome shotgun (WGS) entry which is preliminary data.</text>
</comment>
<feature type="domain" description="AB hydrolase-1" evidence="2">
    <location>
        <begin position="56"/>
        <end position="376"/>
    </location>
</feature>
<proteinExistence type="predicted"/>
<feature type="compositionally biased region" description="Basic and acidic residues" evidence="1">
    <location>
        <begin position="393"/>
        <end position="419"/>
    </location>
</feature>
<dbReference type="Pfam" id="PF12697">
    <property type="entry name" value="Abhydrolase_6"/>
    <property type="match status" value="1"/>
</dbReference>
<dbReference type="SUPFAM" id="SSF53474">
    <property type="entry name" value="alpha/beta-Hydrolases"/>
    <property type="match status" value="1"/>
</dbReference>
<organism evidence="3 4">
    <name type="scientific">Lithohypha guttulata</name>
    <dbReference type="NCBI Taxonomy" id="1690604"/>
    <lineage>
        <taxon>Eukaryota</taxon>
        <taxon>Fungi</taxon>
        <taxon>Dikarya</taxon>
        <taxon>Ascomycota</taxon>
        <taxon>Pezizomycotina</taxon>
        <taxon>Eurotiomycetes</taxon>
        <taxon>Chaetothyriomycetidae</taxon>
        <taxon>Chaetothyriales</taxon>
        <taxon>Trichomeriaceae</taxon>
        <taxon>Lithohypha</taxon>
    </lineage>
</organism>
<dbReference type="InterPro" id="IPR029058">
    <property type="entry name" value="AB_hydrolase_fold"/>
</dbReference>
<keyword evidence="4" id="KW-1185">Reference proteome</keyword>
<protein>
    <recommendedName>
        <fullName evidence="2">AB hydrolase-1 domain-containing protein</fullName>
    </recommendedName>
</protein>
<evidence type="ECO:0000313" key="4">
    <source>
        <dbReference type="Proteomes" id="UP001345013"/>
    </source>
</evidence>
<feature type="region of interest" description="Disordered" evidence="1">
    <location>
        <begin position="273"/>
        <end position="294"/>
    </location>
</feature>
<evidence type="ECO:0000256" key="1">
    <source>
        <dbReference type="SAM" id="MobiDB-lite"/>
    </source>
</evidence>
<sequence length="433" mass="49001">MASFRILEHQIESSYIREWPHALANNQEDRLYLSVKQYVPKDNPNPRPGDVTIIGAHANGFPKELYEPLWDDLLAQSKKHNFRIRSIWIADVAHQGASGVINEGKLGNDPGWYDHPRDLTHLINLKRDEMPRPIFGLGHSMGGSNLVNVALFNPRLFTSLILLDPVIQPRTAEISASTSTSTSNDKPPSVARLSTFRRDTWPSRAEAAKLFLKSPFYKAWDARVFEKWIEHGLRDMPTLHHPDETPPKVTLTTSVANEVHTFLRPNFEGYGSANPDKKIDRRTHPDIDPNQANTYPFYRSEAPRTFARLSELRPSVLYVFGEKSEVSGLEFNEAKLAATGVGVGGSGGRAEGRVEGVTFDGVGHLIAMEASERTAETTAKWIDIEMGRWRQEEEEWERNWKGKSVREKQGLDDRWKEMMGGDPRAKKRQGSKL</sequence>
<evidence type="ECO:0000313" key="3">
    <source>
        <dbReference type="EMBL" id="KAK5079579.1"/>
    </source>
</evidence>
<dbReference type="EMBL" id="JAVRRG010000185">
    <property type="protein sequence ID" value="KAK5079579.1"/>
    <property type="molecule type" value="Genomic_DNA"/>
</dbReference>
<name>A0ABR0JXU7_9EURO</name>
<gene>
    <name evidence="3" type="ORF">LTR24_009144</name>
</gene>